<dbReference type="Proteomes" id="UP001175228">
    <property type="component" value="Unassembled WGS sequence"/>
</dbReference>
<accession>A0AA39NY32</accession>
<reference evidence="1" key="1">
    <citation type="submission" date="2023-06" db="EMBL/GenBank/DDBJ databases">
        <authorList>
            <consortium name="Lawrence Berkeley National Laboratory"/>
            <person name="Ahrendt S."/>
            <person name="Sahu N."/>
            <person name="Indic B."/>
            <person name="Wong-Bajracharya J."/>
            <person name="Merenyi Z."/>
            <person name="Ke H.-M."/>
            <person name="Monk M."/>
            <person name="Kocsube S."/>
            <person name="Drula E."/>
            <person name="Lipzen A."/>
            <person name="Balint B."/>
            <person name="Henrissat B."/>
            <person name="Andreopoulos B."/>
            <person name="Martin F.M."/>
            <person name="Harder C.B."/>
            <person name="Rigling D."/>
            <person name="Ford K.L."/>
            <person name="Foster G.D."/>
            <person name="Pangilinan J."/>
            <person name="Papanicolaou A."/>
            <person name="Barry K."/>
            <person name="LaButti K."/>
            <person name="Viragh M."/>
            <person name="Koriabine M."/>
            <person name="Yan M."/>
            <person name="Riley R."/>
            <person name="Champramary S."/>
            <person name="Plett K.L."/>
            <person name="Tsai I.J."/>
            <person name="Slot J."/>
            <person name="Sipos G."/>
            <person name="Plett J."/>
            <person name="Nagy L.G."/>
            <person name="Grigoriev I.V."/>
        </authorList>
    </citation>
    <scope>NUCLEOTIDE SEQUENCE</scope>
    <source>
        <strain evidence="1">HWK02</strain>
    </source>
</reference>
<dbReference type="EMBL" id="JAUEPU010000196">
    <property type="protein sequence ID" value="KAK0473810.1"/>
    <property type="molecule type" value="Genomic_DNA"/>
</dbReference>
<sequence length="195" mass="21497">MFRRHGRPSGAYAGDEMLAGLEAVRGISLSNTSFAGRPILPKPALWYQVNCRCPEAIIKEAGLDKDTSVDIHLAELKGEPFYSSSPNICCKWNIASFSMQIHPGRDIEEGEEPMTAYRAILNSAAKHQTNLAVYDFKCKGKAGRGWLKFNPALKMLAEMEEEGVQGDAVSADQIEINRIITEASRGSKFYEARGV</sequence>
<organism evidence="1 2">
    <name type="scientific">Armillaria luteobubalina</name>
    <dbReference type="NCBI Taxonomy" id="153913"/>
    <lineage>
        <taxon>Eukaryota</taxon>
        <taxon>Fungi</taxon>
        <taxon>Dikarya</taxon>
        <taxon>Basidiomycota</taxon>
        <taxon>Agaricomycotina</taxon>
        <taxon>Agaricomycetes</taxon>
        <taxon>Agaricomycetidae</taxon>
        <taxon>Agaricales</taxon>
        <taxon>Marasmiineae</taxon>
        <taxon>Physalacriaceae</taxon>
        <taxon>Armillaria</taxon>
    </lineage>
</organism>
<evidence type="ECO:0000313" key="1">
    <source>
        <dbReference type="EMBL" id="KAK0473810.1"/>
    </source>
</evidence>
<keyword evidence="2" id="KW-1185">Reference proteome</keyword>
<gene>
    <name evidence="1" type="ORF">EDD18DRAFT_1117150</name>
</gene>
<comment type="caution">
    <text evidence="1">The sequence shown here is derived from an EMBL/GenBank/DDBJ whole genome shotgun (WGS) entry which is preliminary data.</text>
</comment>
<evidence type="ECO:0000313" key="2">
    <source>
        <dbReference type="Proteomes" id="UP001175228"/>
    </source>
</evidence>
<dbReference type="AlphaFoldDB" id="A0AA39NY32"/>
<name>A0AA39NY32_9AGAR</name>
<protein>
    <submittedName>
        <fullName evidence="1">Uncharacterized protein</fullName>
    </submittedName>
</protein>
<proteinExistence type="predicted"/>